<feature type="region of interest" description="Disordered" evidence="1">
    <location>
        <begin position="1"/>
        <end position="22"/>
    </location>
</feature>
<accession>F5XIE5</accession>
<feature type="domain" description="SGNH hydrolase-type esterase" evidence="2">
    <location>
        <begin position="29"/>
        <end position="227"/>
    </location>
</feature>
<dbReference type="eggNOG" id="COG2755">
    <property type="taxonomic scope" value="Bacteria"/>
</dbReference>
<evidence type="ECO:0000256" key="1">
    <source>
        <dbReference type="SAM" id="MobiDB-lite"/>
    </source>
</evidence>
<dbReference type="AlphaFoldDB" id="F5XIE5"/>
<dbReference type="CDD" id="cd00229">
    <property type="entry name" value="SGNH_hydrolase"/>
    <property type="match status" value="1"/>
</dbReference>
<evidence type="ECO:0000313" key="3">
    <source>
        <dbReference type="EMBL" id="BAK35814.1"/>
    </source>
</evidence>
<dbReference type="EMBL" id="AP012204">
    <property type="protein sequence ID" value="BAK35814.1"/>
    <property type="molecule type" value="Genomic_DNA"/>
</dbReference>
<gene>
    <name evidence="3" type="ordered locus">MLP_28000</name>
</gene>
<dbReference type="InterPro" id="IPR036514">
    <property type="entry name" value="SGNH_hydro_sf"/>
</dbReference>
<protein>
    <recommendedName>
        <fullName evidence="2">SGNH hydrolase-type esterase domain-containing protein</fullName>
    </recommendedName>
</protein>
<keyword evidence="4" id="KW-1185">Reference proteome</keyword>
<dbReference type="InterPro" id="IPR013830">
    <property type="entry name" value="SGNH_hydro"/>
</dbReference>
<dbReference type="Pfam" id="PF13472">
    <property type="entry name" value="Lipase_GDSL_2"/>
    <property type="match status" value="1"/>
</dbReference>
<evidence type="ECO:0000313" key="4">
    <source>
        <dbReference type="Proteomes" id="UP000007947"/>
    </source>
</evidence>
<proteinExistence type="predicted"/>
<name>F5XIE5_MICPN</name>
<dbReference type="STRING" id="1032480.MLP_28000"/>
<sequence length="250" mass="26822">MSAAPSAQATVSGSFSPQPRVKKPHSYVALGDSWAYGGHCGNCKTFVGRYADKLNQRSGHRVVLTNLTVNGGTSGTTLASLRHDRGVRTAIAGADIIVIETGVNDLDERGTLDAVAAGTCGGRDGAQCLRAVARGWRTNFEAIAEEIDHLRRGKPTALRLVTSQNVFLSDPGIITEYGLPADFAMTGGKFLTEELRDAICHTARRHHGRCVDVGLLFNGPRGDMPRDENTEQSHEQVARALMKTGLAELR</sequence>
<reference evidence="3 4" key="1">
    <citation type="submission" date="2011-05" db="EMBL/GenBank/DDBJ databases">
        <title>Whole genome sequence of Microlunatus phosphovorus NM-1.</title>
        <authorList>
            <person name="Hosoyama A."/>
            <person name="Sasaki K."/>
            <person name="Harada T."/>
            <person name="Igarashi R."/>
            <person name="Kawakoshi A."/>
            <person name="Sasagawa M."/>
            <person name="Fukada J."/>
            <person name="Nakamura S."/>
            <person name="Katano Y."/>
            <person name="Hanada S."/>
            <person name="Kamagata Y."/>
            <person name="Nakamura N."/>
            <person name="Yamazaki S."/>
            <person name="Fujita N."/>
        </authorList>
    </citation>
    <scope>NUCLEOTIDE SEQUENCE [LARGE SCALE GENOMIC DNA]</scope>
    <source>
        <strain evidence="4">ATCC 700054 / DSM 10555 / JCM 9379 / NBRC 101784 / NCIMB 13414 / VKM Ac-1990 / NM-1</strain>
    </source>
</reference>
<dbReference type="HOGENOM" id="CLU_078205_0_0_11"/>
<organism evidence="3 4">
    <name type="scientific">Microlunatus phosphovorus (strain ATCC 700054 / DSM 10555 / JCM 9379 / NBRC 101784 / NCIMB 13414 / VKM Ac-1990 / NM-1)</name>
    <dbReference type="NCBI Taxonomy" id="1032480"/>
    <lineage>
        <taxon>Bacteria</taxon>
        <taxon>Bacillati</taxon>
        <taxon>Actinomycetota</taxon>
        <taxon>Actinomycetes</taxon>
        <taxon>Propionibacteriales</taxon>
        <taxon>Propionibacteriaceae</taxon>
        <taxon>Microlunatus</taxon>
    </lineage>
</organism>
<dbReference type="Gene3D" id="3.40.50.1110">
    <property type="entry name" value="SGNH hydrolase"/>
    <property type="match status" value="1"/>
</dbReference>
<dbReference type="KEGG" id="mph:MLP_28000"/>
<dbReference type="SUPFAM" id="SSF52266">
    <property type="entry name" value="SGNH hydrolase"/>
    <property type="match status" value="1"/>
</dbReference>
<feature type="compositionally biased region" description="Polar residues" evidence="1">
    <location>
        <begin position="1"/>
        <end position="17"/>
    </location>
</feature>
<dbReference type="Proteomes" id="UP000007947">
    <property type="component" value="Chromosome"/>
</dbReference>
<evidence type="ECO:0000259" key="2">
    <source>
        <dbReference type="Pfam" id="PF13472"/>
    </source>
</evidence>